<dbReference type="PANTHER" id="PTHR35530">
    <property type="entry name" value="TAUTOMERASE-RELATED"/>
    <property type="match status" value="1"/>
</dbReference>
<dbReference type="Pfam" id="PF01361">
    <property type="entry name" value="Tautomerase"/>
    <property type="match status" value="1"/>
</dbReference>
<keyword evidence="2 4" id="KW-0413">Isomerase</keyword>
<reference evidence="7" key="1">
    <citation type="submission" date="2016-09" db="EMBL/GenBank/DDBJ databases">
        <authorList>
            <person name="Gulvik C.A."/>
        </authorList>
    </citation>
    <scope>NUCLEOTIDE SEQUENCE [LARGE SCALE GENOMIC DNA]</scope>
    <source>
        <strain evidence="7">DSM 23328</strain>
    </source>
</reference>
<evidence type="ECO:0000259" key="5">
    <source>
        <dbReference type="Pfam" id="PF01361"/>
    </source>
</evidence>
<dbReference type="NCBIfam" id="TIGR00013">
    <property type="entry name" value="taut"/>
    <property type="match status" value="1"/>
</dbReference>
<proteinExistence type="inferred from homology"/>
<protein>
    <recommendedName>
        <fullName evidence="4">Tautomerase</fullName>
        <ecNumber evidence="4">5.3.2.-</ecNumber>
    </recommendedName>
</protein>
<feature type="active site" description="Proton acceptor; via imino nitrogen" evidence="3">
    <location>
        <position position="2"/>
    </location>
</feature>
<dbReference type="EC" id="5.3.2.-" evidence="4"/>
<evidence type="ECO:0000256" key="1">
    <source>
        <dbReference type="ARBA" id="ARBA00006723"/>
    </source>
</evidence>
<dbReference type="InterPro" id="IPR018191">
    <property type="entry name" value="4-OT"/>
</dbReference>
<comment type="caution">
    <text evidence="6">The sequence shown here is derived from an EMBL/GenBank/DDBJ whole genome shotgun (WGS) entry which is preliminary data.</text>
</comment>
<evidence type="ECO:0000256" key="2">
    <source>
        <dbReference type="ARBA" id="ARBA00023235"/>
    </source>
</evidence>
<dbReference type="Proteomes" id="UP000094068">
    <property type="component" value="Unassembled WGS sequence"/>
</dbReference>
<dbReference type="GO" id="GO:0016853">
    <property type="term" value="F:isomerase activity"/>
    <property type="evidence" value="ECO:0007669"/>
    <property type="project" value="UniProtKB-UniRule"/>
</dbReference>
<name>A0A1E5GP23_9ENTE</name>
<sequence>MPFIHVELIEGRSEEQLTNMVKEITKVVSRNTGAPQENIHVIVNEMKKDRYAQGGQWKK</sequence>
<dbReference type="NCBIfam" id="NF002571">
    <property type="entry name" value="PRK02220.1"/>
    <property type="match status" value="1"/>
</dbReference>
<evidence type="ECO:0000313" key="7">
    <source>
        <dbReference type="Proteomes" id="UP000094068"/>
    </source>
</evidence>
<keyword evidence="7" id="KW-1185">Reference proteome</keyword>
<dbReference type="STRING" id="903984.BCR21_05570"/>
<evidence type="ECO:0000256" key="3">
    <source>
        <dbReference type="PIRSR" id="PIRSR618191-1"/>
    </source>
</evidence>
<organism evidence="6 7">
    <name type="scientific">Enterococcus ureasiticus</name>
    <dbReference type="NCBI Taxonomy" id="903984"/>
    <lineage>
        <taxon>Bacteria</taxon>
        <taxon>Bacillati</taxon>
        <taxon>Bacillota</taxon>
        <taxon>Bacilli</taxon>
        <taxon>Lactobacillales</taxon>
        <taxon>Enterococcaceae</taxon>
        <taxon>Enterococcus</taxon>
    </lineage>
</organism>
<dbReference type="AlphaFoldDB" id="A0A1E5GP23"/>
<dbReference type="PANTHER" id="PTHR35530:SF1">
    <property type="entry name" value="2-HYDROXYMUCONATE TAUTOMERASE"/>
    <property type="match status" value="1"/>
</dbReference>
<accession>A0A1E5GP23</accession>
<evidence type="ECO:0000313" key="6">
    <source>
        <dbReference type="EMBL" id="OEG14459.1"/>
    </source>
</evidence>
<evidence type="ECO:0000256" key="4">
    <source>
        <dbReference type="RuleBase" id="RU362032"/>
    </source>
</evidence>
<dbReference type="OrthoDB" id="5405937at2"/>
<feature type="domain" description="4-oxalocrotonate tautomerase-like" evidence="5">
    <location>
        <begin position="2"/>
        <end position="56"/>
    </location>
</feature>
<dbReference type="RefSeq" id="WP_069645485.1">
    <property type="nucleotide sequence ID" value="NZ_MIJZ01000001.1"/>
</dbReference>
<gene>
    <name evidence="6" type="ORF">BCR21_05570</name>
</gene>
<dbReference type="Gene3D" id="3.30.429.10">
    <property type="entry name" value="Macrophage Migration Inhibitory Factor"/>
    <property type="match status" value="1"/>
</dbReference>
<dbReference type="InterPro" id="IPR014347">
    <property type="entry name" value="Tautomerase/MIF_sf"/>
</dbReference>
<comment type="similarity">
    <text evidence="1 4">Belongs to the 4-oxalocrotonate tautomerase family.</text>
</comment>
<dbReference type="SUPFAM" id="SSF55331">
    <property type="entry name" value="Tautomerase/MIF"/>
    <property type="match status" value="1"/>
</dbReference>
<dbReference type="InterPro" id="IPR004370">
    <property type="entry name" value="4-OT-like_dom"/>
</dbReference>
<dbReference type="EMBL" id="MIJZ01000001">
    <property type="protein sequence ID" value="OEG14459.1"/>
    <property type="molecule type" value="Genomic_DNA"/>
</dbReference>